<dbReference type="Proteomes" id="UP000007802">
    <property type="component" value="Unassembled WGS sequence"/>
</dbReference>
<evidence type="ECO:0000313" key="2">
    <source>
        <dbReference type="EMBL" id="KMW68164.1"/>
    </source>
</evidence>
<reference evidence="2" key="1">
    <citation type="submission" date="2010-03" db="EMBL/GenBank/DDBJ databases">
        <title>Annotation of Blastomyces dermatitidis strain ATCC 18188.</title>
        <authorList>
            <consortium name="The Broad Institute Genome Sequencing Platform"/>
            <consortium name="Broad Institute Genome Sequencing Center for Infectious Disease."/>
            <person name="Cuomo C."/>
            <person name="Klein B."/>
            <person name="Sullivan T."/>
            <person name="Heitman J."/>
            <person name="Young S."/>
            <person name="Zeng Q."/>
            <person name="Gargeya S."/>
            <person name="Alvarado L."/>
            <person name="Berlin A.M."/>
            <person name="Chapman S.B."/>
            <person name="Chen Z."/>
            <person name="Freedman E."/>
            <person name="Gellesch M."/>
            <person name="Goldberg J."/>
            <person name="Griggs A."/>
            <person name="Gujja S."/>
            <person name="Heilman E."/>
            <person name="Heiman D."/>
            <person name="Howarth C."/>
            <person name="Mehta T."/>
            <person name="Neiman D."/>
            <person name="Pearson M."/>
            <person name="Roberts A."/>
            <person name="Saif S."/>
            <person name="Shea T."/>
            <person name="Shenoy N."/>
            <person name="Sisk P."/>
            <person name="Stolte C."/>
            <person name="Sykes S."/>
            <person name="White J."/>
            <person name="Yandava C."/>
            <person name="Haas B."/>
            <person name="Nusbaum C."/>
            <person name="Birren B."/>
        </authorList>
    </citation>
    <scope>NUCLEOTIDE SEQUENCE</scope>
    <source>
        <strain evidence="2">ATCC 18188</strain>
    </source>
</reference>
<feature type="region of interest" description="Disordered" evidence="1">
    <location>
        <begin position="1"/>
        <end position="23"/>
    </location>
</feature>
<dbReference type="AlphaFoldDB" id="A0A0J9HGF8"/>
<gene>
    <name evidence="2" type="ORF">BDDG_12615</name>
</gene>
<proteinExistence type="predicted"/>
<name>A0A0J9HGF8_AJEDA</name>
<sequence length="153" mass="16825">MPRSIRYGTENSKETVGETAIDTPPCGLGQSDLNIPTARRGYLFLIIPGREQSLVDRKRLACFASANEIDTKHGHTHRINITIWHLRRALGAFNLEETAIQERTSCYFAANEHLGSLTGEATRRMTPGEFPLIIGFLDAEACILVEPSGTNGA</sequence>
<evidence type="ECO:0000256" key="1">
    <source>
        <dbReference type="SAM" id="MobiDB-lite"/>
    </source>
</evidence>
<dbReference type="EMBL" id="GG749451">
    <property type="protein sequence ID" value="KMW68164.1"/>
    <property type="molecule type" value="Genomic_DNA"/>
</dbReference>
<protein>
    <submittedName>
        <fullName evidence="2">Uncharacterized protein</fullName>
    </submittedName>
</protein>
<accession>A0A0J9HGF8</accession>
<organism evidence="2">
    <name type="scientific">Ajellomyces dermatitidis (strain ATCC 18188 / CBS 674.68)</name>
    <name type="common">Blastomyces dermatitidis</name>
    <dbReference type="NCBI Taxonomy" id="653446"/>
    <lineage>
        <taxon>Eukaryota</taxon>
        <taxon>Fungi</taxon>
        <taxon>Dikarya</taxon>
        <taxon>Ascomycota</taxon>
        <taxon>Pezizomycotina</taxon>
        <taxon>Eurotiomycetes</taxon>
        <taxon>Eurotiomycetidae</taxon>
        <taxon>Onygenales</taxon>
        <taxon>Ajellomycetaceae</taxon>
        <taxon>Blastomyces</taxon>
    </lineage>
</organism>